<dbReference type="Gene3D" id="3.30.420.10">
    <property type="entry name" value="Ribonuclease H-like superfamily/Ribonuclease H"/>
    <property type="match status" value="1"/>
</dbReference>
<name>A0A388JUT1_CHABU</name>
<feature type="domain" description="Integrase catalytic" evidence="10">
    <location>
        <begin position="329"/>
        <end position="502"/>
    </location>
</feature>
<gene>
    <name evidence="11" type="ORF">CBR_g22363</name>
</gene>
<evidence type="ECO:0000259" key="10">
    <source>
        <dbReference type="PROSITE" id="PS50994"/>
    </source>
</evidence>
<evidence type="ECO:0000256" key="6">
    <source>
        <dbReference type="ARBA" id="ARBA00022801"/>
    </source>
</evidence>
<dbReference type="InterPro" id="IPR000477">
    <property type="entry name" value="RT_dom"/>
</dbReference>
<evidence type="ECO:0000313" key="11">
    <source>
        <dbReference type="EMBL" id="GBG61566.1"/>
    </source>
</evidence>
<dbReference type="GO" id="GO:0003964">
    <property type="term" value="F:RNA-directed DNA polymerase activity"/>
    <property type="evidence" value="ECO:0007669"/>
    <property type="project" value="UniProtKB-KW"/>
</dbReference>
<dbReference type="SUPFAM" id="SSF56672">
    <property type="entry name" value="DNA/RNA polymerases"/>
    <property type="match status" value="1"/>
</dbReference>
<dbReference type="EMBL" id="BFEA01000021">
    <property type="protein sequence ID" value="GBG61566.1"/>
    <property type="molecule type" value="Genomic_DNA"/>
</dbReference>
<comment type="caution">
    <text evidence="11">The sequence shown here is derived from an EMBL/GenBank/DDBJ whole genome shotgun (WGS) entry which is preliminary data.</text>
</comment>
<feature type="domain" description="Reverse transcriptase" evidence="9">
    <location>
        <begin position="143"/>
        <end position="322"/>
    </location>
</feature>
<dbReference type="GO" id="GO:0008233">
    <property type="term" value="F:peptidase activity"/>
    <property type="evidence" value="ECO:0007669"/>
    <property type="project" value="UniProtKB-KW"/>
</dbReference>
<dbReference type="InterPro" id="IPR001584">
    <property type="entry name" value="Integrase_cat-core"/>
</dbReference>
<dbReference type="SUPFAM" id="SSF53098">
    <property type="entry name" value="Ribonuclease H-like"/>
    <property type="match status" value="1"/>
</dbReference>
<keyword evidence="1" id="KW-0645">Protease</keyword>
<evidence type="ECO:0000259" key="9">
    <source>
        <dbReference type="PROSITE" id="PS50878"/>
    </source>
</evidence>
<dbReference type="PANTHER" id="PTHR37984">
    <property type="entry name" value="PROTEIN CBG26694"/>
    <property type="match status" value="1"/>
</dbReference>
<dbReference type="FunFam" id="3.10.10.10:FF:000007">
    <property type="entry name" value="Retrovirus-related Pol polyprotein from transposon 17.6-like Protein"/>
    <property type="match status" value="1"/>
</dbReference>
<dbReference type="InterPro" id="IPR012337">
    <property type="entry name" value="RNaseH-like_sf"/>
</dbReference>
<feature type="compositionally biased region" description="Basic and acidic residues" evidence="8">
    <location>
        <begin position="59"/>
        <end position="69"/>
    </location>
</feature>
<evidence type="ECO:0000313" key="12">
    <source>
        <dbReference type="Proteomes" id="UP000265515"/>
    </source>
</evidence>
<accession>A0A388JUT1</accession>
<dbReference type="InterPro" id="IPR016197">
    <property type="entry name" value="Chromo-like_dom_sf"/>
</dbReference>
<dbReference type="CDD" id="cd01647">
    <property type="entry name" value="RT_LTR"/>
    <property type="match status" value="1"/>
</dbReference>
<keyword evidence="4" id="KW-0540">Nuclease</keyword>
<dbReference type="GO" id="GO:0004519">
    <property type="term" value="F:endonuclease activity"/>
    <property type="evidence" value="ECO:0007669"/>
    <property type="project" value="UniProtKB-KW"/>
</dbReference>
<evidence type="ECO:0000256" key="1">
    <source>
        <dbReference type="ARBA" id="ARBA00022670"/>
    </source>
</evidence>
<evidence type="ECO:0000256" key="7">
    <source>
        <dbReference type="ARBA" id="ARBA00022918"/>
    </source>
</evidence>
<dbReference type="SUPFAM" id="SSF54160">
    <property type="entry name" value="Chromo domain-like"/>
    <property type="match status" value="1"/>
</dbReference>
<dbReference type="Gene3D" id="3.30.70.270">
    <property type="match status" value="2"/>
</dbReference>
<dbReference type="OrthoDB" id="2013610at2759"/>
<dbReference type="InterPro" id="IPR056924">
    <property type="entry name" value="SH3_Tf2-1"/>
</dbReference>
<dbReference type="GO" id="GO:0006508">
    <property type="term" value="P:proteolysis"/>
    <property type="evidence" value="ECO:0007669"/>
    <property type="project" value="UniProtKB-KW"/>
</dbReference>
<proteinExistence type="predicted"/>
<dbReference type="PROSITE" id="PS50994">
    <property type="entry name" value="INTEGRASE"/>
    <property type="match status" value="1"/>
</dbReference>
<organism evidence="11 12">
    <name type="scientific">Chara braunii</name>
    <name type="common">Braun's stonewort</name>
    <dbReference type="NCBI Taxonomy" id="69332"/>
    <lineage>
        <taxon>Eukaryota</taxon>
        <taxon>Viridiplantae</taxon>
        <taxon>Streptophyta</taxon>
        <taxon>Charophyceae</taxon>
        <taxon>Charales</taxon>
        <taxon>Characeae</taxon>
        <taxon>Chara</taxon>
    </lineage>
</organism>
<evidence type="ECO:0000256" key="3">
    <source>
        <dbReference type="ARBA" id="ARBA00022695"/>
    </source>
</evidence>
<reference evidence="11 12" key="1">
    <citation type="journal article" date="2018" name="Cell">
        <title>The Chara Genome: Secondary Complexity and Implications for Plant Terrestrialization.</title>
        <authorList>
            <person name="Nishiyama T."/>
            <person name="Sakayama H."/>
            <person name="Vries J.D."/>
            <person name="Buschmann H."/>
            <person name="Saint-Marcoux D."/>
            <person name="Ullrich K.K."/>
            <person name="Haas F.B."/>
            <person name="Vanderstraeten L."/>
            <person name="Becker D."/>
            <person name="Lang D."/>
            <person name="Vosolsobe S."/>
            <person name="Rombauts S."/>
            <person name="Wilhelmsson P.K.I."/>
            <person name="Janitza P."/>
            <person name="Kern R."/>
            <person name="Heyl A."/>
            <person name="Rumpler F."/>
            <person name="Villalobos L.I.A.C."/>
            <person name="Clay J.M."/>
            <person name="Skokan R."/>
            <person name="Toyoda A."/>
            <person name="Suzuki Y."/>
            <person name="Kagoshima H."/>
            <person name="Schijlen E."/>
            <person name="Tajeshwar N."/>
            <person name="Catarino B."/>
            <person name="Hetherington A.J."/>
            <person name="Saltykova A."/>
            <person name="Bonnot C."/>
            <person name="Breuninger H."/>
            <person name="Symeonidi A."/>
            <person name="Radhakrishnan G.V."/>
            <person name="Van Nieuwerburgh F."/>
            <person name="Deforce D."/>
            <person name="Chang C."/>
            <person name="Karol K.G."/>
            <person name="Hedrich R."/>
            <person name="Ulvskov P."/>
            <person name="Glockner G."/>
            <person name="Delwiche C.F."/>
            <person name="Petrasek J."/>
            <person name="Van de Peer Y."/>
            <person name="Friml J."/>
            <person name="Beilby M."/>
            <person name="Dolan L."/>
            <person name="Kohara Y."/>
            <person name="Sugano S."/>
            <person name="Fujiyama A."/>
            <person name="Delaux P.-M."/>
            <person name="Quint M."/>
            <person name="TheiBen G."/>
            <person name="Hagemann M."/>
            <person name="Harholt J."/>
            <person name="Dunand C."/>
            <person name="Zachgo S."/>
            <person name="Langdale J."/>
            <person name="Maumus F."/>
            <person name="Straeten D.V.D."/>
            <person name="Gould S.B."/>
            <person name="Rensing S.A."/>
        </authorList>
    </citation>
    <scope>NUCLEOTIDE SEQUENCE [LARGE SCALE GENOMIC DNA]</scope>
    <source>
        <strain evidence="11 12">S276</strain>
    </source>
</reference>
<dbReference type="PROSITE" id="PS50878">
    <property type="entry name" value="RT_POL"/>
    <property type="match status" value="1"/>
</dbReference>
<evidence type="ECO:0000256" key="8">
    <source>
        <dbReference type="SAM" id="MobiDB-lite"/>
    </source>
</evidence>
<dbReference type="Proteomes" id="UP000265515">
    <property type="component" value="Unassembled WGS sequence"/>
</dbReference>
<keyword evidence="3" id="KW-0548">Nucleotidyltransferase</keyword>
<protein>
    <recommendedName>
        <fullName evidence="13">Reverse transcriptase domain-containing protein</fullName>
    </recommendedName>
</protein>
<feature type="region of interest" description="Disordered" evidence="8">
    <location>
        <begin position="658"/>
        <end position="677"/>
    </location>
</feature>
<evidence type="ECO:0008006" key="13">
    <source>
        <dbReference type="Google" id="ProtNLM"/>
    </source>
</evidence>
<dbReference type="InterPro" id="IPR043502">
    <property type="entry name" value="DNA/RNA_pol_sf"/>
</dbReference>
<dbReference type="Gramene" id="GBG61566">
    <property type="protein sequence ID" value="GBG61566"/>
    <property type="gene ID" value="CBR_g22363"/>
</dbReference>
<dbReference type="GO" id="GO:0015074">
    <property type="term" value="P:DNA integration"/>
    <property type="evidence" value="ECO:0007669"/>
    <property type="project" value="InterPro"/>
</dbReference>
<evidence type="ECO:0000256" key="2">
    <source>
        <dbReference type="ARBA" id="ARBA00022679"/>
    </source>
</evidence>
<evidence type="ECO:0000256" key="4">
    <source>
        <dbReference type="ARBA" id="ARBA00022722"/>
    </source>
</evidence>
<keyword evidence="12" id="KW-1185">Reference proteome</keyword>
<dbReference type="Pfam" id="PF00078">
    <property type="entry name" value="RVT_1"/>
    <property type="match status" value="1"/>
</dbReference>
<keyword evidence="7" id="KW-0695">RNA-directed DNA polymerase</keyword>
<keyword evidence="6" id="KW-0378">Hydrolase</keyword>
<dbReference type="PANTHER" id="PTHR37984:SF5">
    <property type="entry name" value="PROTEIN NYNRIN-LIKE"/>
    <property type="match status" value="1"/>
</dbReference>
<dbReference type="AlphaFoldDB" id="A0A388JUT1"/>
<keyword evidence="5" id="KW-0255">Endonuclease</keyword>
<dbReference type="GO" id="GO:0003676">
    <property type="term" value="F:nucleic acid binding"/>
    <property type="evidence" value="ECO:0007669"/>
    <property type="project" value="InterPro"/>
</dbReference>
<dbReference type="Pfam" id="PF24626">
    <property type="entry name" value="SH3_Tf2-1"/>
    <property type="match status" value="1"/>
</dbReference>
<feature type="compositionally biased region" description="Low complexity" evidence="8">
    <location>
        <begin position="41"/>
        <end position="58"/>
    </location>
</feature>
<sequence>MDLLRYNPLCPEVELISLESDPPDPSSILAAPISTSTRQPADTPSTSQASASSTVESTHTSHADADAEELTRFTADLEPAVRDLIREYRDIFPPYFSYSGIPPMRGVEHFIQLVPDYRVHHQAPYQLSIPKATELKRQLEELLRLGFIKPSNSPWGAPVLFARKADETLRLCIDYRGLNRYTVKNSYPMSRADELFDRLAGNRFFTKIDLRSGYHQIRVATEDQPKTAFRSRFGHYEFTVMPFGLTNVLATFQTAMNNIFRDILEEYVLVYLDDILVYSRTLEDHLRHLRDVLQRLRKHDFYAKLSKCRFAQRKVDFLGHHVSDQGLHMDDAKISAIAEWPIPTSAKQLRSFLGLTSYYKIDELTDLLDVSEYDGEETAEGSTLAAVVKAKAGGRGKGHPKSQGKAASNETKVVDWIKAGLDQDVWRNRRMGSQLQMTSGNHPEANGQAEQMNRVVQHLLRHYIKPSQDDWDEKLPLIVSLYNNAVHSSTGVSPNQLHLGWKPRSALDFLLPENRSAVTPGTLEYGVQYKKLLQQAVEHIKKAQQAMIASENKHRQQSPFQVGERVWVKASELGHEFGISRKLMPQYFGPWEVLDVVGDEMDDPTYVIRIPGHLRTHPVFHASKLAPFAETDQFPSRRSMLPPTMDGQVDIDDIVDHRDLPVPKPLGRGRPPRPKREYRVRFRHHTDPKEDRWFTREELIDTAPQVVAEYARKLKGKAPAK</sequence>
<dbReference type="InterPro" id="IPR036397">
    <property type="entry name" value="RNaseH_sf"/>
</dbReference>
<dbReference type="InterPro" id="IPR050951">
    <property type="entry name" value="Retrovirus_Pol_polyprotein"/>
</dbReference>
<dbReference type="Gene3D" id="3.10.10.10">
    <property type="entry name" value="HIV Type 1 Reverse Transcriptase, subunit A, domain 1"/>
    <property type="match status" value="1"/>
</dbReference>
<dbReference type="InterPro" id="IPR043128">
    <property type="entry name" value="Rev_trsase/Diguanyl_cyclase"/>
</dbReference>
<evidence type="ECO:0000256" key="5">
    <source>
        <dbReference type="ARBA" id="ARBA00022759"/>
    </source>
</evidence>
<feature type="region of interest" description="Disordered" evidence="8">
    <location>
        <begin position="17"/>
        <end position="69"/>
    </location>
</feature>
<keyword evidence="2" id="KW-0808">Transferase</keyword>